<dbReference type="AlphaFoldDB" id="A0A0K6IUQ4"/>
<dbReference type="SUPFAM" id="SSF48452">
    <property type="entry name" value="TPR-like"/>
    <property type="match status" value="1"/>
</dbReference>
<dbReference type="RefSeq" id="WP_055464775.1">
    <property type="nucleotide sequence ID" value="NZ_CYHG01000023.1"/>
</dbReference>
<organism evidence="1 2">
    <name type="scientific">Marinomonas fungiae</name>
    <dbReference type="NCBI Taxonomy" id="1137284"/>
    <lineage>
        <taxon>Bacteria</taxon>
        <taxon>Pseudomonadati</taxon>
        <taxon>Pseudomonadota</taxon>
        <taxon>Gammaproteobacteria</taxon>
        <taxon>Oceanospirillales</taxon>
        <taxon>Oceanospirillaceae</taxon>
        <taxon>Marinomonas</taxon>
    </lineage>
</organism>
<dbReference type="STRING" id="1137284.GCA_001418205_03808"/>
<dbReference type="OrthoDB" id="9982893at2"/>
<gene>
    <name evidence="1" type="ORF">Ga0061065_12317</name>
</gene>
<dbReference type="EMBL" id="CYHG01000023">
    <property type="protein sequence ID" value="CUB06823.1"/>
    <property type="molecule type" value="Genomic_DNA"/>
</dbReference>
<keyword evidence="2" id="KW-1185">Reference proteome</keyword>
<dbReference type="Gene3D" id="1.25.40.10">
    <property type="entry name" value="Tetratricopeptide repeat domain"/>
    <property type="match status" value="1"/>
</dbReference>
<accession>A0A0K6IUQ4</accession>
<protein>
    <submittedName>
        <fullName evidence="1">TPR repeat</fullName>
    </submittedName>
</protein>
<sequence length="376" mass="42739">MSLFPSFYKKKSALNSLQERERKGRELFQKALRFNQVGNQTEAIRLFTESIEVNPLHASVFLNRGACFMIQERSLEAKDDFNKVIEMELSGESVDEENCSVGAKVNLAKLGRFLSFEEEHGETVRGQMRDDGIDHFSRRYAEVLFENFLLEDADSATQFISEELSELAEMGGVHQEFALNCGIDHSVYSNITTDFDTNKAFVFFKSVLCCLSRDHEQMFEARKQVLLNLKELSESRENHTAGLFDIKIDDRLQAELYSAVRECRTLANNLIFGASQDDIAEFQSAVMRAFELAIPIYEDMASKNLGEINALVIIVGFYLIDLADSSFKDSSEFTDLEIENTCDTFLTASGVPQGKVDSSRFTKNVRLTIRWLESQQ</sequence>
<dbReference type="Proteomes" id="UP000182769">
    <property type="component" value="Unassembled WGS sequence"/>
</dbReference>
<evidence type="ECO:0000313" key="1">
    <source>
        <dbReference type="EMBL" id="CUB06823.1"/>
    </source>
</evidence>
<dbReference type="InterPro" id="IPR011990">
    <property type="entry name" value="TPR-like_helical_dom_sf"/>
</dbReference>
<name>A0A0K6IUQ4_9GAMM</name>
<evidence type="ECO:0000313" key="2">
    <source>
        <dbReference type="Proteomes" id="UP000182769"/>
    </source>
</evidence>
<proteinExistence type="predicted"/>
<reference evidence="2" key="1">
    <citation type="submission" date="2015-08" db="EMBL/GenBank/DDBJ databases">
        <authorList>
            <person name="Varghese N."/>
        </authorList>
    </citation>
    <scope>NUCLEOTIDE SEQUENCE [LARGE SCALE GENOMIC DNA]</scope>
    <source>
        <strain evidence="2">JCM 18476</strain>
    </source>
</reference>